<feature type="compositionally biased region" description="Basic and acidic residues" evidence="1">
    <location>
        <begin position="1"/>
        <end position="15"/>
    </location>
</feature>
<dbReference type="Proteomes" id="UP001412239">
    <property type="component" value="Unassembled WGS sequence"/>
</dbReference>
<keyword evidence="3" id="KW-1185">Reference proteome</keyword>
<dbReference type="Pfam" id="PF20354">
    <property type="entry name" value="DUF6649"/>
    <property type="match status" value="1"/>
</dbReference>
<reference evidence="2" key="1">
    <citation type="submission" date="2015-10" db="EMBL/GenBank/DDBJ databases">
        <authorList>
            <person name="Regsiter A."/>
            <person name="william w."/>
        </authorList>
    </citation>
    <scope>NUCLEOTIDE SEQUENCE</scope>
    <source>
        <strain evidence="2">Montdore</strain>
    </source>
</reference>
<dbReference type="InterPro" id="IPR046591">
    <property type="entry name" value="DUF6649"/>
</dbReference>
<feature type="region of interest" description="Disordered" evidence="1">
    <location>
        <begin position="201"/>
        <end position="238"/>
    </location>
</feature>
<protein>
    <submittedName>
        <fullName evidence="2">Uncharacterized protein</fullName>
    </submittedName>
</protein>
<name>A0A292PU68_9PEZI</name>
<proteinExistence type="predicted"/>
<dbReference type="AlphaFoldDB" id="A0A292PU68"/>
<evidence type="ECO:0000256" key="1">
    <source>
        <dbReference type="SAM" id="MobiDB-lite"/>
    </source>
</evidence>
<accession>A0A292PU68</accession>
<evidence type="ECO:0000313" key="3">
    <source>
        <dbReference type="Proteomes" id="UP001412239"/>
    </source>
</evidence>
<dbReference type="EMBL" id="LN891031">
    <property type="protein sequence ID" value="CUS11086.1"/>
    <property type="molecule type" value="Genomic_DNA"/>
</dbReference>
<feature type="compositionally biased region" description="Acidic residues" evidence="1">
    <location>
        <begin position="204"/>
        <end position="215"/>
    </location>
</feature>
<sequence>MRVPYEEGRSKGGETHHHRPVMEWNTDFQRKRPPSDDLLEEQPLSKRLEKLSLVKKVELLNKPQPFPITTPASDAPLSQPEAERMDVDNVVFIKNLDEEIASYDTEDDPGSRKLMFLPDIEKRLTRVPYLLAENGVRGDGGGGESGGGKTSTDLVLYSVPSSLSISEERDSVRRVIIEARNRIRKRQADRAAMVAARDPGMIGGEEEEGGCEWDSMEMGGDIPGGGGFYEDPDAMDIG</sequence>
<feature type="region of interest" description="Disordered" evidence="1">
    <location>
        <begin position="1"/>
        <end position="43"/>
    </location>
</feature>
<organism evidence="2 3">
    <name type="scientific">Tuber aestivum</name>
    <name type="common">summer truffle</name>
    <dbReference type="NCBI Taxonomy" id="59557"/>
    <lineage>
        <taxon>Eukaryota</taxon>
        <taxon>Fungi</taxon>
        <taxon>Dikarya</taxon>
        <taxon>Ascomycota</taxon>
        <taxon>Pezizomycotina</taxon>
        <taxon>Pezizomycetes</taxon>
        <taxon>Pezizales</taxon>
        <taxon>Tuberaceae</taxon>
        <taxon>Tuber</taxon>
    </lineage>
</organism>
<evidence type="ECO:0000313" key="2">
    <source>
        <dbReference type="EMBL" id="CUS11086.1"/>
    </source>
</evidence>
<gene>
    <name evidence="2" type="ORF">GSTUAT00004809001</name>
</gene>